<dbReference type="InterPro" id="IPR002575">
    <property type="entry name" value="Aminoglycoside_PTrfase"/>
</dbReference>
<dbReference type="PANTHER" id="PTHR21310">
    <property type="entry name" value="AMINOGLYCOSIDE PHOSPHOTRANSFERASE-RELATED-RELATED"/>
    <property type="match status" value="1"/>
</dbReference>
<dbReference type="AlphaFoldDB" id="A0A1C6RKM9"/>
<evidence type="ECO:0000259" key="1">
    <source>
        <dbReference type="Pfam" id="PF01636"/>
    </source>
</evidence>
<gene>
    <name evidence="2" type="ORF">GA0074692_0221</name>
</gene>
<dbReference type="InterPro" id="IPR051678">
    <property type="entry name" value="AGP_Transferase"/>
</dbReference>
<keyword evidence="2" id="KW-0808">Transferase</keyword>
<dbReference type="Gene3D" id="3.90.1200.10">
    <property type="match status" value="1"/>
</dbReference>
<dbReference type="InterPro" id="IPR011009">
    <property type="entry name" value="Kinase-like_dom_sf"/>
</dbReference>
<reference evidence="3" key="1">
    <citation type="submission" date="2016-06" db="EMBL/GenBank/DDBJ databases">
        <authorList>
            <person name="Varghese N."/>
            <person name="Submissions Spin"/>
        </authorList>
    </citation>
    <scope>NUCLEOTIDE SEQUENCE [LARGE SCALE GENOMIC DNA]</scope>
    <source>
        <strain evidence="3">DSM 43817</strain>
    </source>
</reference>
<organism evidence="2 3">
    <name type="scientific">Micromonospora pallida</name>
    <dbReference type="NCBI Taxonomy" id="145854"/>
    <lineage>
        <taxon>Bacteria</taxon>
        <taxon>Bacillati</taxon>
        <taxon>Actinomycetota</taxon>
        <taxon>Actinomycetes</taxon>
        <taxon>Micromonosporales</taxon>
        <taxon>Micromonosporaceae</taxon>
        <taxon>Micromonospora</taxon>
    </lineage>
</organism>
<dbReference type="GO" id="GO:0016301">
    <property type="term" value="F:kinase activity"/>
    <property type="evidence" value="ECO:0007669"/>
    <property type="project" value="UniProtKB-KW"/>
</dbReference>
<keyword evidence="2" id="KW-0418">Kinase</keyword>
<accession>A0A1C6RKM9</accession>
<dbReference type="STRING" id="145854.GA0074692_0221"/>
<dbReference type="EMBL" id="FMHW01000002">
    <property type="protein sequence ID" value="SCL17658.1"/>
    <property type="molecule type" value="Genomic_DNA"/>
</dbReference>
<dbReference type="SUPFAM" id="SSF56112">
    <property type="entry name" value="Protein kinase-like (PK-like)"/>
    <property type="match status" value="1"/>
</dbReference>
<evidence type="ECO:0000313" key="2">
    <source>
        <dbReference type="EMBL" id="SCL17658.1"/>
    </source>
</evidence>
<proteinExistence type="predicted"/>
<keyword evidence="3" id="KW-1185">Reference proteome</keyword>
<feature type="domain" description="Aminoglycoside phosphotransferase" evidence="1">
    <location>
        <begin position="42"/>
        <end position="255"/>
    </location>
</feature>
<evidence type="ECO:0000313" key="3">
    <source>
        <dbReference type="Proteomes" id="UP000198959"/>
    </source>
</evidence>
<dbReference type="RefSeq" id="WP_091638632.1">
    <property type="nucleotide sequence ID" value="NZ_FMHW01000002.1"/>
</dbReference>
<name>A0A1C6RKM9_9ACTN</name>
<dbReference type="OrthoDB" id="9797603at2"/>
<dbReference type="Pfam" id="PF01636">
    <property type="entry name" value="APH"/>
    <property type="match status" value="1"/>
</dbReference>
<sequence length="308" mass="32950">MKQLEPTGAMLAWAARQVAESATAVVINGLREGGNPWLLWIQHDGRTSEAVLKVADPNNVAGFASEVAALRVAEKHHIPAPVILGLDTRTSETSTSTSTRIVLETVVPGHSTIPVEPTPARLRALGAAAAALYAVAVAPSPDLPIRTRPIPASDFIRQRRLGTDHTTSLLQTADARLSRLPVPTGRLVFVHGDLWQGNMLWDGDTLAGIVDWDMAGVGHHGIDLSSLRLDAALMFGCEAAEAVLAGWERTTGKLAPDLAFWDATAALNMPGDLAVFVPAIHDQGRRDLTASTLNERRDTFLGRALDRL</sequence>
<dbReference type="Proteomes" id="UP000198959">
    <property type="component" value="Unassembled WGS sequence"/>
</dbReference>
<protein>
    <submittedName>
        <fullName evidence="2">Predicted kinase, aminoglycoside phosphotransferase (APT) family</fullName>
    </submittedName>
</protein>